<keyword evidence="1" id="KW-0489">Methyltransferase</keyword>
<dbReference type="EMBL" id="JACEZU010000007">
    <property type="protein sequence ID" value="MBA5688467.1"/>
    <property type="molecule type" value="Genomic_DNA"/>
</dbReference>
<name>A0A7W2FBA2_9BURK</name>
<keyword evidence="2" id="KW-1185">Reference proteome</keyword>
<protein>
    <submittedName>
        <fullName evidence="1">Class I SAM-dependent methyltransferase</fullName>
    </submittedName>
</protein>
<keyword evidence="1" id="KW-0808">Transferase</keyword>
<dbReference type="Pfam" id="PF13489">
    <property type="entry name" value="Methyltransf_23"/>
    <property type="match status" value="1"/>
</dbReference>
<organism evidence="1 2">
    <name type="scientific">Rugamonas apoptosis</name>
    <dbReference type="NCBI Taxonomy" id="2758570"/>
    <lineage>
        <taxon>Bacteria</taxon>
        <taxon>Pseudomonadati</taxon>
        <taxon>Pseudomonadota</taxon>
        <taxon>Betaproteobacteria</taxon>
        <taxon>Burkholderiales</taxon>
        <taxon>Oxalobacteraceae</taxon>
        <taxon>Telluria group</taxon>
        <taxon>Rugamonas</taxon>
    </lineage>
</organism>
<dbReference type="GO" id="GO:0008168">
    <property type="term" value="F:methyltransferase activity"/>
    <property type="evidence" value="ECO:0007669"/>
    <property type="project" value="UniProtKB-KW"/>
</dbReference>
<dbReference type="SUPFAM" id="SSF53335">
    <property type="entry name" value="S-adenosyl-L-methionine-dependent methyltransferases"/>
    <property type="match status" value="1"/>
</dbReference>
<dbReference type="Proteomes" id="UP000573499">
    <property type="component" value="Unassembled WGS sequence"/>
</dbReference>
<gene>
    <name evidence="1" type="ORF">H3H39_15590</name>
</gene>
<dbReference type="RefSeq" id="WP_182154305.1">
    <property type="nucleotide sequence ID" value="NZ_JACEZU010000007.1"/>
</dbReference>
<reference evidence="1 2" key="1">
    <citation type="submission" date="2020-07" db="EMBL/GenBank/DDBJ databases">
        <title>Novel species isolated from subtropical streams in China.</title>
        <authorList>
            <person name="Lu H."/>
        </authorList>
    </citation>
    <scope>NUCLEOTIDE SEQUENCE [LARGE SCALE GENOMIC DNA]</scope>
    <source>
        <strain evidence="1 2">LX47W</strain>
    </source>
</reference>
<accession>A0A7W2FBA2</accession>
<dbReference type="CDD" id="cd02440">
    <property type="entry name" value="AdoMet_MTases"/>
    <property type="match status" value="1"/>
</dbReference>
<proteinExistence type="predicted"/>
<evidence type="ECO:0000313" key="1">
    <source>
        <dbReference type="EMBL" id="MBA5688467.1"/>
    </source>
</evidence>
<dbReference type="GO" id="GO:0032259">
    <property type="term" value="P:methylation"/>
    <property type="evidence" value="ECO:0007669"/>
    <property type="project" value="UniProtKB-KW"/>
</dbReference>
<dbReference type="InterPro" id="IPR006311">
    <property type="entry name" value="TAT_signal"/>
</dbReference>
<dbReference type="AlphaFoldDB" id="A0A7W2FBA2"/>
<dbReference type="InterPro" id="IPR029063">
    <property type="entry name" value="SAM-dependent_MTases_sf"/>
</dbReference>
<dbReference type="PROSITE" id="PS51318">
    <property type="entry name" value="TAT"/>
    <property type="match status" value="1"/>
</dbReference>
<evidence type="ECO:0000313" key="2">
    <source>
        <dbReference type="Proteomes" id="UP000573499"/>
    </source>
</evidence>
<comment type="caution">
    <text evidence="1">The sequence shown here is derived from an EMBL/GenBank/DDBJ whole genome shotgun (WGS) entry which is preliminary data.</text>
</comment>
<sequence>MVSVENGERRQALKWIALFGALLALDGGLPAIARTTGTATADAQNGYALQQTSNFKAIYGNPQLKAAFYQFLQNVYHLYPEQRLHQLIADVSAAAPCDRDIYRLAQSRLGEIKPLLGDVRYALPALARQKREMAREMLSLLGDARRVDGYMEIGTTGRYISAFRSALELKGDLVLVHTDAAAYSPVDLAERGSLFKLGRFVPLKQYAPLTGTEVADGSLDLISNFIGFHHSPPDRLDGFVQSLRRALRPGGRLIVRDHDVSSDDMNRMVALAHDVFNMGLGTDWNLNQAEIRNFTSLSQLTAYLEQRGFKNTGKQLYQPGDPTRNALMEFVRV</sequence>
<dbReference type="Gene3D" id="3.40.50.150">
    <property type="entry name" value="Vaccinia Virus protein VP39"/>
    <property type="match status" value="1"/>
</dbReference>